<evidence type="ECO:0000256" key="1">
    <source>
        <dbReference type="ARBA" id="ARBA00022801"/>
    </source>
</evidence>
<dbReference type="WBParaSite" id="ACOC_0000204401-mRNA-1">
    <property type="protein sequence ID" value="ACOC_0000204401-mRNA-1"/>
    <property type="gene ID" value="ACOC_0000204401"/>
</dbReference>
<dbReference type="PANTHER" id="PTHR42776">
    <property type="entry name" value="SERINE PEPTIDASE S9 FAMILY MEMBER"/>
    <property type="match status" value="1"/>
</dbReference>
<protein>
    <submittedName>
        <fullName evidence="5">Peptidase_S9 domain-containing protein</fullName>
    </submittedName>
</protein>
<reference evidence="3 4" key="2">
    <citation type="submission" date="2018-11" db="EMBL/GenBank/DDBJ databases">
        <authorList>
            <consortium name="Pathogen Informatics"/>
        </authorList>
    </citation>
    <scope>NUCLEOTIDE SEQUENCE [LARGE SCALE GENOMIC DNA]</scope>
    <source>
        <strain evidence="3 4">Costa Rica</strain>
    </source>
</reference>
<dbReference type="SUPFAM" id="SSF53474">
    <property type="entry name" value="alpha/beta-Hydrolases"/>
    <property type="match status" value="1"/>
</dbReference>
<gene>
    <name evidence="3" type="ORF">ACOC_LOCUS2045</name>
</gene>
<evidence type="ECO:0000313" key="5">
    <source>
        <dbReference type="WBParaSite" id="ACOC_0000204401-mRNA-1"/>
    </source>
</evidence>
<dbReference type="STRING" id="334426.A0A158PEI7"/>
<reference evidence="5" key="1">
    <citation type="submission" date="2016-04" db="UniProtKB">
        <authorList>
            <consortium name="WormBaseParasite"/>
        </authorList>
    </citation>
    <scope>IDENTIFICATION</scope>
</reference>
<organism evidence="5">
    <name type="scientific">Angiostrongylus costaricensis</name>
    <name type="common">Nematode worm</name>
    <dbReference type="NCBI Taxonomy" id="334426"/>
    <lineage>
        <taxon>Eukaryota</taxon>
        <taxon>Metazoa</taxon>
        <taxon>Ecdysozoa</taxon>
        <taxon>Nematoda</taxon>
        <taxon>Chromadorea</taxon>
        <taxon>Rhabditida</taxon>
        <taxon>Rhabditina</taxon>
        <taxon>Rhabditomorpha</taxon>
        <taxon>Strongyloidea</taxon>
        <taxon>Metastrongylidae</taxon>
        <taxon>Angiostrongylus</taxon>
    </lineage>
</organism>
<keyword evidence="4" id="KW-1185">Reference proteome</keyword>
<dbReference type="EMBL" id="UYYA01000358">
    <property type="protein sequence ID" value="VDM53630.1"/>
    <property type="molecule type" value="Genomic_DNA"/>
</dbReference>
<dbReference type="InterPro" id="IPR001375">
    <property type="entry name" value="Peptidase_S9_cat"/>
</dbReference>
<name>A0A158PEI7_ANGCS</name>
<feature type="domain" description="Peptidase S9 prolyl oligopeptidase catalytic" evidence="2">
    <location>
        <begin position="214"/>
        <end position="373"/>
    </location>
</feature>
<evidence type="ECO:0000313" key="4">
    <source>
        <dbReference type="Proteomes" id="UP000267027"/>
    </source>
</evidence>
<sequence>MSFSLRIIPLASSATIIIPRELLFSDSKYSMLSLSPNGSPVGFDKSNLNMYWLWSDQFNDPVFVIQILLIKLHYLENSDGKWKSLAGSFAKFPFDAPEKKELLYTATRAEISGNLFHPTDITLLTITEVTIDFCHFALTSLIVPTYMSIWLVTYSSSDKPYEIFIYRRWLKEAEFLFNSRPELEAYKLNNQISFDFKTRDNMVLQAYLSLPPEVNFRGTSGFGKRLTNAGDDKWSKKMHLDILDSVDFAVAKGITNKSLVAIIGGSYGGYEALVALTFTPDAFCCGEDIVGPSNLMTLIQTVPPHCKGIHAELVRMLGGDSDTYLHIFTRRRTSNARCSLTAFFANRVEKPLVILQGTNDPRVKQRESGMFIKEYDVY</sequence>
<dbReference type="PANTHER" id="PTHR42776:SF27">
    <property type="entry name" value="DIPEPTIDYL PEPTIDASE FAMILY MEMBER 6"/>
    <property type="match status" value="1"/>
</dbReference>
<dbReference type="Proteomes" id="UP000267027">
    <property type="component" value="Unassembled WGS sequence"/>
</dbReference>
<dbReference type="GO" id="GO:0004252">
    <property type="term" value="F:serine-type endopeptidase activity"/>
    <property type="evidence" value="ECO:0007669"/>
    <property type="project" value="TreeGrafter"/>
</dbReference>
<dbReference type="OrthoDB" id="416344at2759"/>
<proteinExistence type="predicted"/>
<dbReference type="Gene3D" id="3.40.50.1820">
    <property type="entry name" value="alpha/beta hydrolase"/>
    <property type="match status" value="1"/>
</dbReference>
<accession>A0A158PEI7</accession>
<dbReference type="GO" id="GO:0006508">
    <property type="term" value="P:proteolysis"/>
    <property type="evidence" value="ECO:0007669"/>
    <property type="project" value="InterPro"/>
</dbReference>
<dbReference type="Pfam" id="PF00326">
    <property type="entry name" value="Peptidase_S9"/>
    <property type="match status" value="1"/>
</dbReference>
<dbReference type="InterPro" id="IPR029058">
    <property type="entry name" value="AB_hydrolase_fold"/>
</dbReference>
<dbReference type="AlphaFoldDB" id="A0A158PEI7"/>
<evidence type="ECO:0000259" key="2">
    <source>
        <dbReference type="Pfam" id="PF00326"/>
    </source>
</evidence>
<keyword evidence="1" id="KW-0378">Hydrolase</keyword>
<evidence type="ECO:0000313" key="3">
    <source>
        <dbReference type="EMBL" id="VDM53630.1"/>
    </source>
</evidence>